<evidence type="ECO:0000313" key="2">
    <source>
        <dbReference type="EMBL" id="SMO48095.1"/>
    </source>
</evidence>
<feature type="coiled-coil region" evidence="1">
    <location>
        <begin position="44"/>
        <end position="78"/>
    </location>
</feature>
<dbReference type="SUPFAM" id="SSF75708">
    <property type="entry name" value="Chemotaxis phosphatase CheZ"/>
    <property type="match status" value="1"/>
</dbReference>
<dbReference type="RefSeq" id="WP_142934610.1">
    <property type="nucleotide sequence ID" value="NZ_FXTM01000006.1"/>
</dbReference>
<reference evidence="2 3" key="1">
    <citation type="submission" date="2017-05" db="EMBL/GenBank/DDBJ databases">
        <authorList>
            <person name="Varghese N."/>
            <person name="Submissions S."/>
        </authorList>
    </citation>
    <scope>NUCLEOTIDE SEQUENCE [LARGE SCALE GENOMIC DNA]</scope>
    <source>
        <strain evidence="2 3">DSM 16304</strain>
    </source>
</reference>
<dbReference type="Gene3D" id="1.10.287.500">
    <property type="entry name" value="Helix hairpin bin"/>
    <property type="match status" value="1"/>
</dbReference>
<sequence length="172" mass="19951">MERGLLKELQSLLSLIEDFKRDLSEISSKKEGLKAVSKHIDESISESEEAVKKLIDMISKALDELNELKLVVEKLGDRDREIAEEKINNLISILTNSLTFLEFQDILAQRLLKIKKFLSDLEKSILKMIITAGLEDEKYLSKKKIQEKLEELEWKKEVSQEEIDEIMKEFGL</sequence>
<keyword evidence="1" id="KW-0175">Coiled coil</keyword>
<feature type="coiled-coil region" evidence="1">
    <location>
        <begin position="142"/>
        <end position="169"/>
    </location>
</feature>
<accession>A0A521BLY1</accession>
<dbReference type="Proteomes" id="UP000317315">
    <property type="component" value="Unassembled WGS sequence"/>
</dbReference>
<gene>
    <name evidence="2" type="ORF">SAMN06269117_10625</name>
</gene>
<dbReference type="EMBL" id="FXTM01000006">
    <property type="protein sequence ID" value="SMO48095.1"/>
    <property type="molecule type" value="Genomic_DNA"/>
</dbReference>
<organism evidence="2 3">
    <name type="scientific">Balnearium lithotrophicum</name>
    <dbReference type="NCBI Taxonomy" id="223788"/>
    <lineage>
        <taxon>Bacteria</taxon>
        <taxon>Pseudomonadati</taxon>
        <taxon>Aquificota</taxon>
        <taxon>Aquificia</taxon>
        <taxon>Desulfurobacteriales</taxon>
        <taxon>Desulfurobacteriaceae</taxon>
        <taxon>Balnearium</taxon>
    </lineage>
</organism>
<dbReference type="OrthoDB" id="15333at2"/>
<dbReference type="AlphaFoldDB" id="A0A521BLY1"/>
<protein>
    <submittedName>
        <fullName evidence="2">Chemotaxis protein CheZ</fullName>
    </submittedName>
</protein>
<proteinExistence type="predicted"/>
<evidence type="ECO:0000256" key="1">
    <source>
        <dbReference type="SAM" id="Coils"/>
    </source>
</evidence>
<evidence type="ECO:0000313" key="3">
    <source>
        <dbReference type="Proteomes" id="UP000317315"/>
    </source>
</evidence>
<name>A0A521BLY1_9BACT</name>
<keyword evidence="3" id="KW-1185">Reference proteome</keyword>